<dbReference type="OrthoDB" id="2688393at2759"/>
<dbReference type="EMBL" id="JATN01000322">
    <property type="protein sequence ID" value="EUC56336.1"/>
    <property type="molecule type" value="Genomic_DNA"/>
</dbReference>
<organism evidence="2 3">
    <name type="scientific">Rhizoctonia solani AG-3 Rhs1AP</name>
    <dbReference type="NCBI Taxonomy" id="1086054"/>
    <lineage>
        <taxon>Eukaryota</taxon>
        <taxon>Fungi</taxon>
        <taxon>Dikarya</taxon>
        <taxon>Basidiomycota</taxon>
        <taxon>Agaricomycotina</taxon>
        <taxon>Agaricomycetes</taxon>
        <taxon>Cantharellales</taxon>
        <taxon>Ceratobasidiaceae</taxon>
        <taxon>Rhizoctonia</taxon>
    </lineage>
</organism>
<proteinExistence type="predicted"/>
<sequence length="266" mass="29907">MSRISEANSSSNVSNTSSTRTHPIRDQDSRSGDEQPQNKRRRVMVEELLGEDNLSCSAARQPANDTQPQRERATVEAADEDALPHLSAKRPSLPNSGGSVNPVDPESQNLPPIARNRLRRYKGFFVEEFPDPTAGAPISDERTLPPDLGAYMRRCGPMADPEHFEVAELLMTSKLTNADKDRHLKSRKYAGKTPWPHCGAMVLDVDILAHGPEFKKGKIEIFDGRRPRPQYMVYRNIIEVIRDFLRARRPGYTGIWQHPTGGGKNW</sequence>
<dbReference type="AlphaFoldDB" id="X8J4Z3"/>
<comment type="caution">
    <text evidence="2">The sequence shown here is derived from an EMBL/GenBank/DDBJ whole genome shotgun (WGS) entry which is preliminary data.</text>
</comment>
<protein>
    <submittedName>
        <fullName evidence="2">Uncharacterized protein</fullName>
    </submittedName>
</protein>
<gene>
    <name evidence="2" type="ORF">RSOL_172170</name>
</gene>
<reference evidence="3" key="1">
    <citation type="journal article" date="2014" name="Genome Announc.">
        <title>Draft genome sequence of the plant-pathogenic soil fungus Rhizoctonia solani anastomosis group 3 strain Rhs1AP.</title>
        <authorList>
            <person name="Cubeta M.A."/>
            <person name="Thomas E."/>
            <person name="Dean R.A."/>
            <person name="Jabaji S."/>
            <person name="Neate S.M."/>
            <person name="Tavantzis S."/>
            <person name="Toda T."/>
            <person name="Vilgalys R."/>
            <person name="Bharathan N."/>
            <person name="Fedorova-Abrams N."/>
            <person name="Pakala S.B."/>
            <person name="Pakala S.M."/>
            <person name="Zafar N."/>
            <person name="Joardar V."/>
            <person name="Losada L."/>
            <person name="Nierman W.C."/>
        </authorList>
    </citation>
    <scope>NUCLEOTIDE SEQUENCE [LARGE SCALE GENOMIC DNA]</scope>
    <source>
        <strain evidence="3">AG-3</strain>
    </source>
</reference>
<evidence type="ECO:0000256" key="1">
    <source>
        <dbReference type="SAM" id="MobiDB-lite"/>
    </source>
</evidence>
<feature type="region of interest" description="Disordered" evidence="1">
    <location>
        <begin position="1"/>
        <end position="111"/>
    </location>
</feature>
<evidence type="ECO:0000313" key="2">
    <source>
        <dbReference type="EMBL" id="EUC56336.1"/>
    </source>
</evidence>
<evidence type="ECO:0000313" key="3">
    <source>
        <dbReference type="Proteomes" id="UP000030108"/>
    </source>
</evidence>
<feature type="compositionally biased region" description="Low complexity" evidence="1">
    <location>
        <begin position="1"/>
        <end position="18"/>
    </location>
</feature>
<dbReference type="Proteomes" id="UP000030108">
    <property type="component" value="Unassembled WGS sequence"/>
</dbReference>
<feature type="compositionally biased region" description="Polar residues" evidence="1">
    <location>
        <begin position="54"/>
        <end position="67"/>
    </location>
</feature>
<accession>X8J4Z3</accession>
<name>X8J4Z3_9AGAM</name>
<feature type="compositionally biased region" description="Basic and acidic residues" evidence="1">
    <location>
        <begin position="23"/>
        <end position="37"/>
    </location>
</feature>
<feature type="non-terminal residue" evidence="2">
    <location>
        <position position="266"/>
    </location>
</feature>